<keyword evidence="11" id="KW-1185">Reference proteome</keyword>
<dbReference type="SMART" id="SM00155">
    <property type="entry name" value="PLDc"/>
    <property type="match status" value="2"/>
</dbReference>
<dbReference type="OrthoDB" id="14911at2759"/>
<dbReference type="PROSITE" id="PS50035">
    <property type="entry name" value="PLD"/>
    <property type="match status" value="2"/>
</dbReference>
<dbReference type="AlphaFoldDB" id="A0A9W7DZX3"/>
<evidence type="ECO:0000259" key="9">
    <source>
        <dbReference type="PROSITE" id="PS50035"/>
    </source>
</evidence>
<evidence type="ECO:0000313" key="11">
    <source>
        <dbReference type="Proteomes" id="UP001165082"/>
    </source>
</evidence>
<keyword evidence="6" id="KW-0443">Lipid metabolism</keyword>
<protein>
    <recommendedName>
        <fullName evidence="2">phospholipase D</fullName>
        <ecNumber evidence="2">3.1.4.4</ecNumber>
    </recommendedName>
</protein>
<evidence type="ECO:0000256" key="7">
    <source>
        <dbReference type="SAM" id="MobiDB-lite"/>
    </source>
</evidence>
<dbReference type="SUPFAM" id="SSF56024">
    <property type="entry name" value="Phospholipase D/nuclease"/>
    <property type="match status" value="2"/>
</dbReference>
<dbReference type="Gene3D" id="3.30.870.10">
    <property type="entry name" value="Endonuclease Chain A"/>
    <property type="match status" value="2"/>
</dbReference>
<feature type="domain" description="PLD phosphodiesterase" evidence="9">
    <location>
        <begin position="421"/>
        <end position="448"/>
    </location>
</feature>
<keyword evidence="8" id="KW-0732">Signal</keyword>
<dbReference type="PANTHER" id="PTHR18896:SF76">
    <property type="entry name" value="PHOSPHOLIPASE"/>
    <property type="match status" value="1"/>
</dbReference>
<feature type="domain" description="PLD phosphodiesterase" evidence="9">
    <location>
        <begin position="177"/>
        <end position="207"/>
    </location>
</feature>
<keyword evidence="5" id="KW-0442">Lipid degradation</keyword>
<dbReference type="Pfam" id="PF13091">
    <property type="entry name" value="PLDc_2"/>
    <property type="match status" value="1"/>
</dbReference>
<accession>A0A9W7DZX3</accession>
<reference evidence="10" key="1">
    <citation type="submission" date="2022-07" db="EMBL/GenBank/DDBJ databases">
        <title>Genome analysis of Parmales, a sister group of diatoms, reveals the evolutionary specialization of diatoms from phago-mixotrophs to photoautotrophs.</title>
        <authorList>
            <person name="Ban H."/>
            <person name="Sato S."/>
            <person name="Yoshikawa S."/>
            <person name="Kazumasa Y."/>
            <person name="Nakamura Y."/>
            <person name="Ichinomiya M."/>
            <person name="Saitoh K."/>
            <person name="Sato N."/>
            <person name="Blanc-Mathieu R."/>
            <person name="Endo H."/>
            <person name="Kuwata A."/>
            <person name="Ogata H."/>
        </authorList>
    </citation>
    <scope>NUCLEOTIDE SEQUENCE</scope>
</reference>
<comment type="caution">
    <text evidence="10">The sequence shown here is derived from an EMBL/GenBank/DDBJ whole genome shotgun (WGS) entry which is preliminary data.</text>
</comment>
<gene>
    <name evidence="10" type="ORF">TrRE_jg11641</name>
</gene>
<comment type="catalytic activity">
    <reaction evidence="1">
        <text>a 1,2-diacyl-sn-glycero-3-phosphocholine + H2O = a 1,2-diacyl-sn-glycero-3-phosphate + choline + H(+)</text>
        <dbReference type="Rhea" id="RHEA:14445"/>
        <dbReference type="ChEBI" id="CHEBI:15354"/>
        <dbReference type="ChEBI" id="CHEBI:15377"/>
        <dbReference type="ChEBI" id="CHEBI:15378"/>
        <dbReference type="ChEBI" id="CHEBI:57643"/>
        <dbReference type="ChEBI" id="CHEBI:58608"/>
        <dbReference type="EC" id="3.1.4.4"/>
    </reaction>
</comment>
<feature type="region of interest" description="Disordered" evidence="7">
    <location>
        <begin position="551"/>
        <end position="573"/>
    </location>
</feature>
<name>A0A9W7DZX3_9STRA</name>
<dbReference type="GO" id="GO:0004630">
    <property type="term" value="F:phospholipase D activity"/>
    <property type="evidence" value="ECO:0007669"/>
    <property type="project" value="UniProtKB-EC"/>
</dbReference>
<dbReference type="InterPro" id="IPR025202">
    <property type="entry name" value="PLD-like_dom"/>
</dbReference>
<evidence type="ECO:0000313" key="10">
    <source>
        <dbReference type="EMBL" id="GMH62809.1"/>
    </source>
</evidence>
<dbReference type="PANTHER" id="PTHR18896">
    <property type="entry name" value="PHOSPHOLIPASE D"/>
    <property type="match status" value="1"/>
</dbReference>
<dbReference type="InterPro" id="IPR001736">
    <property type="entry name" value="PLipase_D/transphosphatidylase"/>
</dbReference>
<proteinExistence type="predicted"/>
<keyword evidence="4" id="KW-0378">Hydrolase</keyword>
<sequence>MLNPKLLPAALLLLCLPATTSLTAPDLAPASWFLDEDEVKIAMGGTWDRTDKLKMSVFSEGNSAEPLVTGEKMFGQILEDVLATQADDYIYYTAWAIQPNMTLDPRGTIAPPGSNTTMTALWTEAIQRKVTCLTLLWRNLLNREITKQWWDQMGAAAKAIGAGEDQARAIVDGRTKVGGSHHQKSLVIKRKGEAVAYLGGIDVTHDRWDTPEHCCSIPFRDRDLECVATCKARETEPNNFRPGWEDVSVRLRGPAVLDVGANFLSRWNDDEDPSSIPPYIEKAVKLKAPPMDPMDAAASGVGTQAVQVLRTFACSYQPVCTKSCYSENAPDGDVTYLAALVKAIKKAKNYLYLEDQYGLFQEDYHEAVDGALAAGLAYVVVLIQPPDPEADQFGYSSYQAMMWNPLKEKYPGRVFVYSRNDGTYVHSKIAVVDDTWMSIGSQNLNYRSLTSDTELAAAIVDQETVEGPDGFEVAKLALEFRTKLWAAALGVDAEEMKKYTLDEAVKLWQDGTRKERRVAPYVPVQKAPFGRITQKVVDGDGRCSGWIKDEEEEVEGGRGEGGFGGDISEISFL</sequence>
<evidence type="ECO:0000256" key="1">
    <source>
        <dbReference type="ARBA" id="ARBA00000798"/>
    </source>
</evidence>
<dbReference type="EC" id="3.1.4.4" evidence="2"/>
<evidence type="ECO:0000256" key="2">
    <source>
        <dbReference type="ARBA" id="ARBA00012027"/>
    </source>
</evidence>
<dbReference type="EMBL" id="BRXZ01003832">
    <property type="protein sequence ID" value="GMH62809.1"/>
    <property type="molecule type" value="Genomic_DNA"/>
</dbReference>
<evidence type="ECO:0000256" key="5">
    <source>
        <dbReference type="ARBA" id="ARBA00022963"/>
    </source>
</evidence>
<evidence type="ECO:0000256" key="3">
    <source>
        <dbReference type="ARBA" id="ARBA00022737"/>
    </source>
</evidence>
<evidence type="ECO:0000256" key="6">
    <source>
        <dbReference type="ARBA" id="ARBA00023098"/>
    </source>
</evidence>
<feature type="chain" id="PRO_5040930606" description="phospholipase D" evidence="8">
    <location>
        <begin position="22"/>
        <end position="573"/>
    </location>
</feature>
<evidence type="ECO:0000256" key="8">
    <source>
        <dbReference type="SAM" id="SignalP"/>
    </source>
</evidence>
<organism evidence="10 11">
    <name type="scientific">Triparma retinervis</name>
    <dbReference type="NCBI Taxonomy" id="2557542"/>
    <lineage>
        <taxon>Eukaryota</taxon>
        <taxon>Sar</taxon>
        <taxon>Stramenopiles</taxon>
        <taxon>Ochrophyta</taxon>
        <taxon>Bolidophyceae</taxon>
        <taxon>Parmales</taxon>
        <taxon>Triparmaceae</taxon>
        <taxon>Triparma</taxon>
    </lineage>
</organism>
<dbReference type="InterPro" id="IPR015679">
    <property type="entry name" value="PLipase_D_fam"/>
</dbReference>
<feature type="signal peptide" evidence="8">
    <location>
        <begin position="1"/>
        <end position="21"/>
    </location>
</feature>
<evidence type="ECO:0000256" key="4">
    <source>
        <dbReference type="ARBA" id="ARBA00022801"/>
    </source>
</evidence>
<dbReference type="GO" id="GO:0009395">
    <property type="term" value="P:phospholipid catabolic process"/>
    <property type="evidence" value="ECO:0007669"/>
    <property type="project" value="TreeGrafter"/>
</dbReference>
<keyword evidence="3" id="KW-0677">Repeat</keyword>
<dbReference type="Proteomes" id="UP001165082">
    <property type="component" value="Unassembled WGS sequence"/>
</dbReference>